<name>A0ABS7ZXE2_9GAMM</name>
<dbReference type="Gene3D" id="1.10.287.130">
    <property type="match status" value="1"/>
</dbReference>
<evidence type="ECO:0000256" key="5">
    <source>
        <dbReference type="ARBA" id="ARBA00022692"/>
    </source>
</evidence>
<feature type="transmembrane region" description="Helical" evidence="8">
    <location>
        <begin position="12"/>
        <end position="32"/>
    </location>
</feature>
<accession>A0ABS7ZXE2</accession>
<dbReference type="GO" id="GO:0016301">
    <property type="term" value="F:kinase activity"/>
    <property type="evidence" value="ECO:0007669"/>
    <property type="project" value="UniProtKB-KW"/>
</dbReference>
<dbReference type="SMART" id="SM00387">
    <property type="entry name" value="HATPase_c"/>
    <property type="match status" value="1"/>
</dbReference>
<dbReference type="PRINTS" id="PR00344">
    <property type="entry name" value="BCTRLSENSOR"/>
</dbReference>
<evidence type="ECO:0000256" key="8">
    <source>
        <dbReference type="SAM" id="Phobius"/>
    </source>
</evidence>
<keyword evidence="8" id="KW-0472">Membrane</keyword>
<feature type="coiled-coil region" evidence="7">
    <location>
        <begin position="341"/>
        <end position="375"/>
    </location>
</feature>
<dbReference type="Gene3D" id="3.30.450.20">
    <property type="entry name" value="PAS domain"/>
    <property type="match status" value="2"/>
</dbReference>
<dbReference type="RefSeq" id="WP_225677035.1">
    <property type="nucleotide sequence ID" value="NZ_JAEDAH010000102.1"/>
</dbReference>
<dbReference type="EC" id="2.7.13.3" evidence="3"/>
<keyword evidence="10" id="KW-0418">Kinase</keyword>
<evidence type="ECO:0000256" key="3">
    <source>
        <dbReference type="ARBA" id="ARBA00012438"/>
    </source>
</evidence>
<keyword evidence="7" id="KW-0175">Coiled coil</keyword>
<keyword evidence="5 8" id="KW-0812">Transmembrane</keyword>
<evidence type="ECO:0000256" key="6">
    <source>
        <dbReference type="ARBA" id="ARBA00022989"/>
    </source>
</evidence>
<sequence length="624" mass="69542">MSQDPVVNRLRQRLFLIVAFVLAVSVFGGWLVQREMIAQGKRQLVEDQEALLVTLASQFSREIGDVQRILNIVLNDSHIRAFVASGKRSDDEPENSLRELVLAWGNILQLRWLDDSGQERLRMDHGIGGRQPVLVPETELQNKAQRYYFIDGISAPEDQLYVSRIDLNVERGAIVTPYQPTLRASVRTGDASGLRPGLFIVNYDLRDLFASLRKLETDEIQLMLVDEDGYFLMHPQRVYEWGRDTGNKGHTFAALDETAWRQLNERNVINGLDTAQGILSSQKVNVDDAGNRALYFVVRTPNEAFLGIEQSAYFWGGLSALLIALIGFAAAFYDQRNLVLQNSLTRKLQDEKRALRQTNKKLDENINSLKLMQDELVESRKLSALGMMVAGVAHELNTPVGGALIVTSGLEGDLRTLNRNIGQGLTRQALDDYTESAAVSLNLLNRNLKKAKDVVDSFKRLAVDRSGEELISFQLAQVVEDVVLSMQPLIKNSAISISRDITVRDELIGYPGVLSQIVQNLLINSINHAFFLQESKSVEILAEAAEGNKIRLVFQDNGKGVEEEALARLFDPFVTSARGSGSSGLGLHLVHQWVTGVMHGSVKAENRETGGLRFVILFPARIQV</sequence>
<dbReference type="EMBL" id="JAEDAH010000102">
    <property type="protein sequence ID" value="MCA6065265.1"/>
    <property type="molecule type" value="Genomic_DNA"/>
</dbReference>
<protein>
    <recommendedName>
        <fullName evidence="3">histidine kinase</fullName>
        <ecNumber evidence="3">2.7.13.3</ecNumber>
    </recommendedName>
</protein>
<evidence type="ECO:0000256" key="7">
    <source>
        <dbReference type="SAM" id="Coils"/>
    </source>
</evidence>
<evidence type="ECO:0000313" key="10">
    <source>
        <dbReference type="EMBL" id="MCA6065265.1"/>
    </source>
</evidence>
<dbReference type="SUPFAM" id="SSF103190">
    <property type="entry name" value="Sensory domain-like"/>
    <property type="match status" value="2"/>
</dbReference>
<feature type="domain" description="Histidine kinase" evidence="9">
    <location>
        <begin position="391"/>
        <end position="622"/>
    </location>
</feature>
<organism evidence="10 11">
    <name type="scientific">Thalassolituus marinus</name>
    <dbReference type="NCBI Taxonomy" id="671053"/>
    <lineage>
        <taxon>Bacteria</taxon>
        <taxon>Pseudomonadati</taxon>
        <taxon>Pseudomonadota</taxon>
        <taxon>Gammaproteobacteria</taxon>
        <taxon>Oceanospirillales</taxon>
        <taxon>Oceanospirillaceae</taxon>
        <taxon>Thalassolituus</taxon>
    </lineage>
</organism>
<dbReference type="PROSITE" id="PS50109">
    <property type="entry name" value="HIS_KIN"/>
    <property type="match status" value="1"/>
</dbReference>
<dbReference type="InterPro" id="IPR029151">
    <property type="entry name" value="Sensor-like_sf"/>
</dbReference>
<dbReference type="Pfam" id="PF02518">
    <property type="entry name" value="HATPase_c"/>
    <property type="match status" value="1"/>
</dbReference>
<dbReference type="SUPFAM" id="SSF55874">
    <property type="entry name" value="ATPase domain of HSP90 chaperone/DNA topoisomerase II/histidine kinase"/>
    <property type="match status" value="1"/>
</dbReference>
<dbReference type="Pfam" id="PF21623">
    <property type="entry name" value="HK_sensor_dom_bact"/>
    <property type="match status" value="1"/>
</dbReference>
<comment type="caution">
    <text evidence="10">The sequence shown here is derived from an EMBL/GenBank/DDBJ whole genome shotgun (WGS) entry which is preliminary data.</text>
</comment>
<keyword evidence="4" id="KW-1003">Cell membrane</keyword>
<reference evidence="10 11" key="1">
    <citation type="submission" date="2020-12" db="EMBL/GenBank/DDBJ databases">
        <title>Novel Thalassolituus-related marine hydrocarbonoclastic bacteria mediated algae-derived hydrocarbons mineralization in twilight zone of the northern South China Sea.</title>
        <authorList>
            <person name="Dong C."/>
        </authorList>
    </citation>
    <scope>NUCLEOTIDE SEQUENCE [LARGE SCALE GENOMIC DNA]</scope>
    <source>
        <strain evidence="10 11">IMCC1826</strain>
    </source>
</reference>
<dbReference type="Gene3D" id="3.30.565.10">
    <property type="entry name" value="Histidine kinase-like ATPase, C-terminal domain"/>
    <property type="match status" value="1"/>
</dbReference>
<evidence type="ECO:0000256" key="4">
    <source>
        <dbReference type="ARBA" id="ARBA00022475"/>
    </source>
</evidence>
<dbReference type="InterPro" id="IPR004358">
    <property type="entry name" value="Sig_transdc_His_kin-like_C"/>
</dbReference>
<feature type="transmembrane region" description="Helical" evidence="8">
    <location>
        <begin position="312"/>
        <end position="333"/>
    </location>
</feature>
<evidence type="ECO:0000313" key="11">
    <source>
        <dbReference type="Proteomes" id="UP000714380"/>
    </source>
</evidence>
<dbReference type="Proteomes" id="UP000714380">
    <property type="component" value="Unassembled WGS sequence"/>
</dbReference>
<dbReference type="PANTHER" id="PTHR43065">
    <property type="entry name" value="SENSOR HISTIDINE KINASE"/>
    <property type="match status" value="1"/>
</dbReference>
<comment type="subcellular location">
    <subcellularLocation>
        <location evidence="2">Cell membrane</location>
        <topology evidence="2">Multi-pass membrane protein</topology>
    </subcellularLocation>
</comment>
<evidence type="ECO:0000259" key="9">
    <source>
        <dbReference type="PROSITE" id="PS50109"/>
    </source>
</evidence>
<dbReference type="PANTHER" id="PTHR43065:SF47">
    <property type="match status" value="1"/>
</dbReference>
<evidence type="ECO:0000256" key="2">
    <source>
        <dbReference type="ARBA" id="ARBA00004651"/>
    </source>
</evidence>
<gene>
    <name evidence="10" type="ORF">I9W95_16840</name>
</gene>
<keyword evidence="6 8" id="KW-1133">Transmembrane helix</keyword>
<evidence type="ECO:0000256" key="1">
    <source>
        <dbReference type="ARBA" id="ARBA00000085"/>
    </source>
</evidence>
<dbReference type="InterPro" id="IPR036890">
    <property type="entry name" value="HATPase_C_sf"/>
</dbReference>
<dbReference type="InterPro" id="IPR005467">
    <property type="entry name" value="His_kinase_dom"/>
</dbReference>
<dbReference type="InterPro" id="IPR048760">
    <property type="entry name" value="VP0354-like_sensor_dom"/>
</dbReference>
<keyword evidence="10" id="KW-0808">Transferase</keyword>
<proteinExistence type="predicted"/>
<dbReference type="InterPro" id="IPR003594">
    <property type="entry name" value="HATPase_dom"/>
</dbReference>
<comment type="catalytic activity">
    <reaction evidence="1">
        <text>ATP + protein L-histidine = ADP + protein N-phospho-L-histidine.</text>
        <dbReference type="EC" id="2.7.13.3"/>
    </reaction>
</comment>
<keyword evidence="11" id="KW-1185">Reference proteome</keyword>